<dbReference type="PROSITE" id="PS51257">
    <property type="entry name" value="PROKAR_LIPOPROTEIN"/>
    <property type="match status" value="1"/>
</dbReference>
<feature type="signal peptide" evidence="1">
    <location>
        <begin position="1"/>
        <end position="27"/>
    </location>
</feature>
<dbReference type="RefSeq" id="WP_107221715.1">
    <property type="nucleotide sequence ID" value="NZ_CP028339.1"/>
</dbReference>
<keyword evidence="3" id="KW-1185">Reference proteome</keyword>
<feature type="chain" id="PRO_5015346329" evidence="1">
    <location>
        <begin position="28"/>
        <end position="98"/>
    </location>
</feature>
<name>A0A2R4BQM4_THAAR</name>
<dbReference type="Proteomes" id="UP000241885">
    <property type="component" value="Chromosome"/>
</dbReference>
<dbReference type="OrthoDB" id="8537668at2"/>
<dbReference type="EMBL" id="CP028339">
    <property type="protein sequence ID" value="AVR89638.1"/>
    <property type="molecule type" value="Genomic_DNA"/>
</dbReference>
<evidence type="ECO:0000256" key="1">
    <source>
        <dbReference type="SAM" id="SignalP"/>
    </source>
</evidence>
<gene>
    <name evidence="2" type="ORF">Tharo_2756</name>
</gene>
<evidence type="ECO:0000313" key="3">
    <source>
        <dbReference type="Proteomes" id="UP000241885"/>
    </source>
</evidence>
<keyword evidence="2" id="KW-0808">Transferase</keyword>
<dbReference type="KEGG" id="tak:Tharo_2756"/>
<keyword evidence="1" id="KW-0732">Signal</keyword>
<accession>A0A2R4BQM4</accession>
<evidence type="ECO:0000313" key="2">
    <source>
        <dbReference type="EMBL" id="AVR89638.1"/>
    </source>
</evidence>
<reference evidence="2 3" key="1">
    <citation type="submission" date="2018-03" db="EMBL/GenBank/DDBJ databases">
        <title>Complete genome sequence of Thauera aromatica, a model organism for studying aromatic compound degradation under denitrifying conditions.</title>
        <authorList>
            <person name="Lo H.-Y."/>
            <person name="Goris T."/>
            <person name="Boll M."/>
            <person name="Mueller J.A."/>
        </authorList>
    </citation>
    <scope>NUCLEOTIDE SEQUENCE [LARGE SCALE GENOMIC DNA]</scope>
    <source>
        <strain evidence="2 3">K172</strain>
    </source>
</reference>
<dbReference type="AlphaFoldDB" id="A0A2R4BQM4"/>
<sequence>MRTFANLAVTALLLGLSGCMSTSPAWDARFGEAARVTAAQQVIDPMASQSTDMVSGVDGKAAQGAMNGYAKSFDKTESGKQSGITQSGITINFGGVEQ</sequence>
<proteinExistence type="predicted"/>
<organism evidence="2 3">
    <name type="scientific">Thauera aromatica K172</name>
    <dbReference type="NCBI Taxonomy" id="44139"/>
    <lineage>
        <taxon>Bacteria</taxon>
        <taxon>Pseudomonadati</taxon>
        <taxon>Pseudomonadota</taxon>
        <taxon>Betaproteobacteria</taxon>
        <taxon>Rhodocyclales</taxon>
        <taxon>Zoogloeaceae</taxon>
        <taxon>Thauera</taxon>
    </lineage>
</organism>
<dbReference type="GO" id="GO:0052381">
    <property type="term" value="F:tRNA dimethylallyltransferase activity"/>
    <property type="evidence" value="ECO:0007669"/>
    <property type="project" value="UniProtKB-EC"/>
</dbReference>
<dbReference type="EC" id="2.5.1.75" evidence="2"/>
<protein>
    <submittedName>
        <fullName evidence="2">tRNA dimethylallyltransferase</fullName>
        <ecNumber evidence="2">2.5.1.75</ecNumber>
    </submittedName>
</protein>